<reference evidence="1 2" key="1">
    <citation type="journal article" date="2011" name="Science">
        <title>The ecoresponsive genome of Daphnia pulex.</title>
        <authorList>
            <person name="Colbourne J.K."/>
            <person name="Pfrender M.E."/>
            <person name="Gilbert D."/>
            <person name="Thomas W.K."/>
            <person name="Tucker A."/>
            <person name="Oakley T.H."/>
            <person name="Tokishita S."/>
            <person name="Aerts A."/>
            <person name="Arnold G.J."/>
            <person name="Basu M.K."/>
            <person name="Bauer D.J."/>
            <person name="Caceres C.E."/>
            <person name="Carmel L."/>
            <person name="Casola C."/>
            <person name="Choi J.H."/>
            <person name="Detter J.C."/>
            <person name="Dong Q."/>
            <person name="Dusheyko S."/>
            <person name="Eads B.D."/>
            <person name="Frohlich T."/>
            <person name="Geiler-Samerotte K.A."/>
            <person name="Gerlach D."/>
            <person name="Hatcher P."/>
            <person name="Jogdeo S."/>
            <person name="Krijgsveld J."/>
            <person name="Kriventseva E.V."/>
            <person name="Kultz D."/>
            <person name="Laforsch C."/>
            <person name="Lindquist E."/>
            <person name="Lopez J."/>
            <person name="Manak J.R."/>
            <person name="Muller J."/>
            <person name="Pangilinan J."/>
            <person name="Patwardhan R.P."/>
            <person name="Pitluck S."/>
            <person name="Pritham E.J."/>
            <person name="Rechtsteiner A."/>
            <person name="Rho M."/>
            <person name="Rogozin I.B."/>
            <person name="Sakarya O."/>
            <person name="Salamov A."/>
            <person name="Schaack S."/>
            <person name="Shapiro H."/>
            <person name="Shiga Y."/>
            <person name="Skalitzky C."/>
            <person name="Smith Z."/>
            <person name="Souvorov A."/>
            <person name="Sung W."/>
            <person name="Tang Z."/>
            <person name="Tsuchiya D."/>
            <person name="Tu H."/>
            <person name="Vos H."/>
            <person name="Wang M."/>
            <person name="Wolf Y.I."/>
            <person name="Yamagata H."/>
            <person name="Yamada T."/>
            <person name="Ye Y."/>
            <person name="Shaw J.R."/>
            <person name="Andrews J."/>
            <person name="Crease T.J."/>
            <person name="Tang H."/>
            <person name="Lucas S.M."/>
            <person name="Robertson H.M."/>
            <person name="Bork P."/>
            <person name="Koonin E.V."/>
            <person name="Zdobnov E.M."/>
            <person name="Grigoriev I.V."/>
            <person name="Lynch M."/>
            <person name="Boore J.L."/>
        </authorList>
    </citation>
    <scope>NUCLEOTIDE SEQUENCE [LARGE SCALE GENOMIC DNA]</scope>
</reference>
<dbReference type="KEGG" id="dpx:DAPPUDRAFT_247233"/>
<dbReference type="STRING" id="6669.E9GS12"/>
<dbReference type="HOGENOM" id="CLU_960630_0_0_1"/>
<evidence type="ECO:0000313" key="2">
    <source>
        <dbReference type="Proteomes" id="UP000000305"/>
    </source>
</evidence>
<name>E9GS12_DAPPU</name>
<dbReference type="EMBL" id="GL732561">
    <property type="protein sequence ID" value="EFX77619.1"/>
    <property type="molecule type" value="Genomic_DNA"/>
</dbReference>
<gene>
    <name evidence="1" type="ORF">DAPPUDRAFT_247233</name>
</gene>
<organism evidence="1 2">
    <name type="scientific">Daphnia pulex</name>
    <name type="common">Water flea</name>
    <dbReference type="NCBI Taxonomy" id="6669"/>
    <lineage>
        <taxon>Eukaryota</taxon>
        <taxon>Metazoa</taxon>
        <taxon>Ecdysozoa</taxon>
        <taxon>Arthropoda</taxon>
        <taxon>Crustacea</taxon>
        <taxon>Branchiopoda</taxon>
        <taxon>Diplostraca</taxon>
        <taxon>Cladocera</taxon>
        <taxon>Anomopoda</taxon>
        <taxon>Daphniidae</taxon>
        <taxon>Daphnia</taxon>
    </lineage>
</organism>
<accession>E9GS12</accession>
<dbReference type="InParanoid" id="E9GS12"/>
<dbReference type="AlphaFoldDB" id="E9GS12"/>
<evidence type="ECO:0000313" key="1">
    <source>
        <dbReference type="EMBL" id="EFX77619.1"/>
    </source>
</evidence>
<sequence length="290" mass="30742">MHDLPNAVYYMETFNSPHPDIQLDWKNSVLVYTHTKLSGQPSPVCGSLLVVADGHIKGKNFAYSLDSGATAGVFRSCALTYIHQSCESGVLQIKCICGNLNVTGSRSGQVVNDKARRSIIDWLPIVCKSCPLPVHNLLPMGRQRNILRKSDAQRRNKSTGNGRESALLLPCVLTKSISAVDKPDLPDANLLLAEFYHTVEAAVNHLVVSRDMHKLVRERRQLNNFGGGNFGQGGLGGLGGFGQQGGGGAANLFTQSGPTGDLLGGLSNVANLASLGSLTSDAASGIPPVL</sequence>
<dbReference type="OrthoDB" id="10583905at2759"/>
<protein>
    <submittedName>
        <fullName evidence="1">Uncharacterized protein</fullName>
    </submittedName>
</protein>
<keyword evidence="2" id="KW-1185">Reference proteome</keyword>
<dbReference type="Proteomes" id="UP000000305">
    <property type="component" value="Unassembled WGS sequence"/>
</dbReference>
<proteinExistence type="predicted"/>